<evidence type="ECO:0000259" key="3">
    <source>
        <dbReference type="PROSITE" id="PS51186"/>
    </source>
</evidence>
<organism evidence="4 5">
    <name type="scientific">Novosphingobium soli</name>
    <dbReference type="NCBI Taxonomy" id="574956"/>
    <lineage>
        <taxon>Bacteria</taxon>
        <taxon>Pseudomonadati</taxon>
        <taxon>Pseudomonadota</taxon>
        <taxon>Alphaproteobacteria</taxon>
        <taxon>Sphingomonadales</taxon>
        <taxon>Sphingomonadaceae</taxon>
        <taxon>Novosphingobium</taxon>
    </lineage>
</organism>
<dbReference type="EC" id="2.3.-.-" evidence="4"/>
<dbReference type="RefSeq" id="WP_379486319.1">
    <property type="nucleotide sequence ID" value="NZ_JBHLWK010000008.1"/>
</dbReference>
<evidence type="ECO:0000313" key="4">
    <source>
        <dbReference type="EMBL" id="MFC0203546.1"/>
    </source>
</evidence>
<dbReference type="InterPro" id="IPR016181">
    <property type="entry name" value="Acyl_CoA_acyltransferase"/>
</dbReference>
<dbReference type="Pfam" id="PF00583">
    <property type="entry name" value="Acetyltransf_1"/>
    <property type="match status" value="1"/>
</dbReference>
<reference evidence="4 5" key="1">
    <citation type="submission" date="2024-09" db="EMBL/GenBank/DDBJ databases">
        <authorList>
            <person name="Sun Q."/>
            <person name="Mori K."/>
        </authorList>
    </citation>
    <scope>NUCLEOTIDE SEQUENCE [LARGE SCALE GENOMIC DNA]</scope>
    <source>
        <strain evidence="4 5">CCM 7706</strain>
    </source>
</reference>
<sequence length="159" mass="17585">MPHTPIETLRIVPDDLTGEAVLGLLQFHLDEMHRWSPPESVHAMPAERLRQPDVAFFSAWDGGTVAGCGAIKHLDDGHGELKSMRAAPAYRNRGVGKAILLRLIEEARARGYARVSLETGRPEPFAPAQRLYRAHGFAECAPFGDYVSDDFSMCMTRAL</sequence>
<dbReference type="InterPro" id="IPR000182">
    <property type="entry name" value="GNAT_dom"/>
</dbReference>
<keyword evidence="2 4" id="KW-0012">Acyltransferase</keyword>
<proteinExistence type="predicted"/>
<gene>
    <name evidence="4" type="ORF">ACFFJC_04580</name>
</gene>
<name>A0ABV6CU47_9SPHN</name>
<dbReference type="Proteomes" id="UP001589798">
    <property type="component" value="Unassembled WGS sequence"/>
</dbReference>
<keyword evidence="1 4" id="KW-0808">Transferase</keyword>
<dbReference type="PANTHER" id="PTHR43877:SF5">
    <property type="entry name" value="BLL8307 PROTEIN"/>
    <property type="match status" value="1"/>
</dbReference>
<dbReference type="Gene3D" id="3.40.630.30">
    <property type="match status" value="1"/>
</dbReference>
<dbReference type="CDD" id="cd04301">
    <property type="entry name" value="NAT_SF"/>
    <property type="match status" value="1"/>
</dbReference>
<evidence type="ECO:0000256" key="2">
    <source>
        <dbReference type="ARBA" id="ARBA00023315"/>
    </source>
</evidence>
<dbReference type="InterPro" id="IPR050832">
    <property type="entry name" value="Bact_Acetyltransf"/>
</dbReference>
<dbReference type="EMBL" id="JBHLWK010000008">
    <property type="protein sequence ID" value="MFC0203546.1"/>
    <property type="molecule type" value="Genomic_DNA"/>
</dbReference>
<dbReference type="SUPFAM" id="SSF55729">
    <property type="entry name" value="Acyl-CoA N-acyltransferases (Nat)"/>
    <property type="match status" value="1"/>
</dbReference>
<dbReference type="GO" id="GO:0016746">
    <property type="term" value="F:acyltransferase activity"/>
    <property type="evidence" value="ECO:0007669"/>
    <property type="project" value="UniProtKB-KW"/>
</dbReference>
<accession>A0ABV6CU47</accession>
<feature type="domain" description="N-acetyltransferase" evidence="3">
    <location>
        <begin position="11"/>
        <end position="158"/>
    </location>
</feature>
<keyword evidence="5" id="KW-1185">Reference proteome</keyword>
<protein>
    <submittedName>
        <fullName evidence="4">GNAT family N-acetyltransferase</fullName>
        <ecNumber evidence="4">2.3.-.-</ecNumber>
    </submittedName>
</protein>
<evidence type="ECO:0000313" key="5">
    <source>
        <dbReference type="Proteomes" id="UP001589798"/>
    </source>
</evidence>
<dbReference type="PROSITE" id="PS51186">
    <property type="entry name" value="GNAT"/>
    <property type="match status" value="1"/>
</dbReference>
<comment type="caution">
    <text evidence="4">The sequence shown here is derived from an EMBL/GenBank/DDBJ whole genome shotgun (WGS) entry which is preliminary data.</text>
</comment>
<dbReference type="PANTHER" id="PTHR43877">
    <property type="entry name" value="AMINOALKYLPHOSPHONATE N-ACETYLTRANSFERASE-RELATED-RELATED"/>
    <property type="match status" value="1"/>
</dbReference>
<evidence type="ECO:0000256" key="1">
    <source>
        <dbReference type="ARBA" id="ARBA00022679"/>
    </source>
</evidence>